<organism evidence="3 4">
    <name type="scientific">Pedobacter westerhofensis</name>
    <dbReference type="NCBI Taxonomy" id="425512"/>
    <lineage>
        <taxon>Bacteria</taxon>
        <taxon>Pseudomonadati</taxon>
        <taxon>Bacteroidota</taxon>
        <taxon>Sphingobacteriia</taxon>
        <taxon>Sphingobacteriales</taxon>
        <taxon>Sphingobacteriaceae</taxon>
        <taxon>Pedobacter</taxon>
    </lineage>
</organism>
<keyword evidence="1" id="KW-0560">Oxidoreductase</keyword>
<dbReference type="SUPFAM" id="SSF51735">
    <property type="entry name" value="NAD(P)-binding Rossmann-fold domains"/>
    <property type="match status" value="1"/>
</dbReference>
<keyword evidence="4" id="KW-1185">Reference proteome</keyword>
<evidence type="ECO:0000313" key="4">
    <source>
        <dbReference type="Proteomes" id="UP000320300"/>
    </source>
</evidence>
<name>A0A521AHT5_9SPHI</name>
<dbReference type="Proteomes" id="UP000320300">
    <property type="component" value="Unassembled WGS sequence"/>
</dbReference>
<proteinExistence type="predicted"/>
<dbReference type="OrthoDB" id="9787435at2"/>
<dbReference type="Pfam" id="PF13602">
    <property type="entry name" value="ADH_zinc_N_2"/>
    <property type="match status" value="1"/>
</dbReference>
<dbReference type="GO" id="GO:0016491">
    <property type="term" value="F:oxidoreductase activity"/>
    <property type="evidence" value="ECO:0007669"/>
    <property type="project" value="UniProtKB-KW"/>
</dbReference>
<dbReference type="InterPro" id="IPR050700">
    <property type="entry name" value="YIM1/Zinc_Alcohol_DH_Fams"/>
</dbReference>
<gene>
    <name evidence="3" type="ORF">SAMN06265348_101210</name>
</gene>
<feature type="domain" description="Enoyl reductase (ER)" evidence="2">
    <location>
        <begin position="10"/>
        <end position="306"/>
    </location>
</feature>
<evidence type="ECO:0000259" key="2">
    <source>
        <dbReference type="SMART" id="SM00829"/>
    </source>
</evidence>
<dbReference type="Gene3D" id="3.90.180.10">
    <property type="entry name" value="Medium-chain alcohol dehydrogenases, catalytic domain"/>
    <property type="match status" value="1"/>
</dbReference>
<dbReference type="SMART" id="SM00829">
    <property type="entry name" value="PKS_ER"/>
    <property type="match status" value="1"/>
</dbReference>
<dbReference type="Pfam" id="PF08240">
    <property type="entry name" value="ADH_N"/>
    <property type="match status" value="1"/>
</dbReference>
<dbReference type="AlphaFoldDB" id="A0A521AHT5"/>
<protein>
    <submittedName>
        <fullName evidence="3">NADPH:quinone reductase</fullName>
    </submittedName>
</protein>
<dbReference type="PANTHER" id="PTHR11695:SF294">
    <property type="entry name" value="RETICULON-4-INTERACTING PROTEIN 1, MITOCHONDRIAL"/>
    <property type="match status" value="1"/>
</dbReference>
<evidence type="ECO:0000313" key="3">
    <source>
        <dbReference type="EMBL" id="SMO34321.1"/>
    </source>
</evidence>
<dbReference type="InterPro" id="IPR036291">
    <property type="entry name" value="NAD(P)-bd_dom_sf"/>
</dbReference>
<dbReference type="CDD" id="cd05289">
    <property type="entry name" value="MDR_like_2"/>
    <property type="match status" value="1"/>
</dbReference>
<dbReference type="InterPro" id="IPR011032">
    <property type="entry name" value="GroES-like_sf"/>
</dbReference>
<evidence type="ECO:0000256" key="1">
    <source>
        <dbReference type="ARBA" id="ARBA00023002"/>
    </source>
</evidence>
<dbReference type="InterPro" id="IPR013154">
    <property type="entry name" value="ADH-like_N"/>
</dbReference>
<dbReference type="RefSeq" id="WP_142526325.1">
    <property type="nucleotide sequence ID" value="NZ_CBCSJO010000002.1"/>
</dbReference>
<dbReference type="PROSITE" id="PS01162">
    <property type="entry name" value="QOR_ZETA_CRYSTAL"/>
    <property type="match status" value="1"/>
</dbReference>
<reference evidence="3 4" key="1">
    <citation type="submission" date="2017-05" db="EMBL/GenBank/DDBJ databases">
        <authorList>
            <person name="Varghese N."/>
            <person name="Submissions S."/>
        </authorList>
    </citation>
    <scope>NUCLEOTIDE SEQUENCE [LARGE SCALE GENOMIC DNA]</scope>
    <source>
        <strain evidence="3 4">DSM 19036</strain>
    </source>
</reference>
<sequence>MKAVTIHNYGSADELIYEDAENPTIQPDDVLIKVYSASINPVDWKVRSGNYPGADQRKFPVILGWDLSGVIEQLGDEVTGFAIGDEVYARPNTKRQGTYAEYVAVNFKEISPKPKSIDHIHSAAVPLAGMTAWQGLFTHGKLQAGQKVLIHAAAGGVGTYAVQLAKWKGAYVIGTASESNIDFLKDLGADEIIDYKNEDFTERLGNIDLVLDLIGGDVQLQSLEVLKPGGIFISTLAIKDEAAIAAKGLTGGRFMTQSVPEDLASLAALIDEGKLKPVIYDIMDLKDTAEAQRKVEEGHVRGKIVIKVVDEI</sequence>
<dbReference type="InterPro" id="IPR002364">
    <property type="entry name" value="Quin_OxRdtase/zeta-crystal_CS"/>
</dbReference>
<dbReference type="SUPFAM" id="SSF50129">
    <property type="entry name" value="GroES-like"/>
    <property type="match status" value="1"/>
</dbReference>
<dbReference type="GO" id="GO:0008270">
    <property type="term" value="F:zinc ion binding"/>
    <property type="evidence" value="ECO:0007669"/>
    <property type="project" value="InterPro"/>
</dbReference>
<dbReference type="PANTHER" id="PTHR11695">
    <property type="entry name" value="ALCOHOL DEHYDROGENASE RELATED"/>
    <property type="match status" value="1"/>
</dbReference>
<dbReference type="Gene3D" id="3.40.50.720">
    <property type="entry name" value="NAD(P)-binding Rossmann-like Domain"/>
    <property type="match status" value="1"/>
</dbReference>
<accession>A0A521AHT5</accession>
<dbReference type="InterPro" id="IPR020843">
    <property type="entry name" value="ER"/>
</dbReference>
<dbReference type="EMBL" id="FXTN01000001">
    <property type="protein sequence ID" value="SMO34321.1"/>
    <property type="molecule type" value="Genomic_DNA"/>
</dbReference>